<gene>
    <name evidence="2" type="ORF">FDP22_21525</name>
</gene>
<sequence length="192" mass="21029">MGLAAPSCWVLSIRKNVGGAPDMVPGNPDGERGAAAEGGLAEFEFALWHLGAAFARWRRDCFASVCDLGLGGTEASVLHVAHMNDTAKSLMEIARLLHRDDLTNLQYAVKKLLRLGLLEKRGAARKTMTYGVSPRGREIVEAYLAERRRILLRLHARMGPVAQELGDTATLMHLLVGVYDQASELVLTRRPE</sequence>
<proteinExistence type="predicted"/>
<geneLocation type="plasmid" evidence="3">
    <name>pd4m1b</name>
</geneLocation>
<evidence type="ECO:0000259" key="1">
    <source>
        <dbReference type="Pfam" id="PF13463"/>
    </source>
</evidence>
<dbReference type="SUPFAM" id="SSF46785">
    <property type="entry name" value="Winged helix' DNA-binding domain"/>
    <property type="match status" value="1"/>
</dbReference>
<evidence type="ECO:0000313" key="2">
    <source>
        <dbReference type="EMBL" id="QDL94451.1"/>
    </source>
</evidence>
<dbReference type="InterPro" id="IPR036388">
    <property type="entry name" value="WH-like_DNA-bd_sf"/>
</dbReference>
<evidence type="ECO:0000313" key="3">
    <source>
        <dbReference type="Proteomes" id="UP000305888"/>
    </source>
</evidence>
<dbReference type="Pfam" id="PF13463">
    <property type="entry name" value="HTH_27"/>
    <property type="match status" value="1"/>
</dbReference>
<name>A0A5B8FJ32_9RHOB</name>
<dbReference type="EMBL" id="CP040820">
    <property type="protein sequence ID" value="QDL94451.1"/>
    <property type="molecule type" value="Genomic_DNA"/>
</dbReference>
<dbReference type="KEGG" id="ppru:FDP22_21525"/>
<dbReference type="InterPro" id="IPR036390">
    <property type="entry name" value="WH_DNA-bd_sf"/>
</dbReference>
<accession>A0A5B8FJ32</accession>
<dbReference type="AlphaFoldDB" id="A0A5B8FJ32"/>
<dbReference type="OrthoDB" id="4550442at2"/>
<dbReference type="GO" id="GO:0003677">
    <property type="term" value="F:DNA binding"/>
    <property type="evidence" value="ECO:0007669"/>
    <property type="project" value="UniProtKB-KW"/>
</dbReference>
<keyword evidence="2" id="KW-0614">Plasmid</keyword>
<dbReference type="Proteomes" id="UP000305888">
    <property type="component" value="Plasmid pD4M1B"/>
</dbReference>
<organism evidence="2 3">
    <name type="scientific">Paroceanicella profunda</name>
    <dbReference type="NCBI Taxonomy" id="2579971"/>
    <lineage>
        <taxon>Bacteria</taxon>
        <taxon>Pseudomonadati</taxon>
        <taxon>Pseudomonadota</taxon>
        <taxon>Alphaproteobacteria</taxon>
        <taxon>Rhodobacterales</taxon>
        <taxon>Paracoccaceae</taxon>
        <taxon>Paroceanicella</taxon>
    </lineage>
</organism>
<keyword evidence="2" id="KW-0238">DNA-binding</keyword>
<dbReference type="Gene3D" id="1.10.10.10">
    <property type="entry name" value="Winged helix-like DNA-binding domain superfamily/Winged helix DNA-binding domain"/>
    <property type="match status" value="1"/>
</dbReference>
<feature type="domain" description="HTH marR-type" evidence="1">
    <location>
        <begin position="70"/>
        <end position="136"/>
    </location>
</feature>
<reference evidence="2 3" key="1">
    <citation type="submission" date="2019-06" db="EMBL/GenBank/DDBJ databases">
        <title>Genome sequence of Rhodobacteraceae bacterium D4M1.</title>
        <authorList>
            <person name="Cao J."/>
        </authorList>
    </citation>
    <scope>NUCLEOTIDE SEQUENCE [LARGE SCALE GENOMIC DNA]</scope>
    <source>
        <strain evidence="2 3">D4M1</strain>
        <plasmid evidence="3">pd4m1b</plasmid>
    </source>
</reference>
<protein>
    <submittedName>
        <fullName evidence="2">Winged helix DNA-binding protein</fullName>
    </submittedName>
</protein>
<dbReference type="GO" id="GO:0003700">
    <property type="term" value="F:DNA-binding transcription factor activity"/>
    <property type="evidence" value="ECO:0007669"/>
    <property type="project" value="InterPro"/>
</dbReference>
<dbReference type="InterPro" id="IPR000835">
    <property type="entry name" value="HTH_MarR-typ"/>
</dbReference>
<keyword evidence="3" id="KW-1185">Reference proteome</keyword>